<organism evidence="2 3">
    <name type="scientific">Caenimonas koreensis DSM 17982</name>
    <dbReference type="NCBI Taxonomy" id="1121255"/>
    <lineage>
        <taxon>Bacteria</taxon>
        <taxon>Pseudomonadati</taxon>
        <taxon>Pseudomonadota</taxon>
        <taxon>Betaproteobacteria</taxon>
        <taxon>Burkholderiales</taxon>
        <taxon>Comamonadaceae</taxon>
        <taxon>Caenimonas</taxon>
    </lineage>
</organism>
<comment type="caution">
    <text evidence="2">The sequence shown here is derived from an EMBL/GenBank/DDBJ whole genome shotgun (WGS) entry which is preliminary data.</text>
</comment>
<evidence type="ECO:0000313" key="3">
    <source>
        <dbReference type="Proteomes" id="UP000487350"/>
    </source>
</evidence>
<gene>
    <name evidence="2" type="ORF">GHT07_19715</name>
</gene>
<reference evidence="2 3" key="1">
    <citation type="submission" date="2019-11" db="EMBL/GenBank/DDBJ databases">
        <title>Caenimonas koreensis gen. nov., sp. nov., isolated from activated sludge.</title>
        <authorList>
            <person name="Seung H.R."/>
        </authorList>
    </citation>
    <scope>NUCLEOTIDE SEQUENCE [LARGE SCALE GENOMIC DNA]</scope>
    <source>
        <strain evidence="2 3">EMB320</strain>
    </source>
</reference>
<evidence type="ECO:0000313" key="2">
    <source>
        <dbReference type="EMBL" id="MRD49507.1"/>
    </source>
</evidence>
<feature type="domain" description="DUF8198" evidence="1">
    <location>
        <begin position="19"/>
        <end position="230"/>
    </location>
</feature>
<dbReference type="InterPro" id="IPR058511">
    <property type="entry name" value="DUF8198"/>
</dbReference>
<sequence length="247" mass="26794">MEAARKIRDAVQRVSALRESASASPSVRSALVQVKNLQARRFVGTYTDLLASGPYAEAAQFFLDELYSDKDYAERDAQFARIAGAIERFFPSQVVATAVALAELHALTEELDHAMAVASAGLEANTAGEAARYVAAWRTVGRRADREGQLAVVLDIGREMTKLTRTAGLRTLLKMMRAPAAAAGLSSLQRFLEHGFDTFAAMARRPAGAEAFLGLIASREKDLIRSLFDDELVACETDLARTLGQAR</sequence>
<proteinExistence type="predicted"/>
<dbReference type="AlphaFoldDB" id="A0A844BDI3"/>
<keyword evidence="3" id="KW-1185">Reference proteome</keyword>
<dbReference type="EMBL" id="WJBU01000026">
    <property type="protein sequence ID" value="MRD49507.1"/>
    <property type="molecule type" value="Genomic_DNA"/>
</dbReference>
<evidence type="ECO:0000259" key="1">
    <source>
        <dbReference type="Pfam" id="PF26621"/>
    </source>
</evidence>
<dbReference type="Proteomes" id="UP000487350">
    <property type="component" value="Unassembled WGS sequence"/>
</dbReference>
<dbReference type="InterPro" id="IPR058063">
    <property type="entry name" value="FFLEE_fam"/>
</dbReference>
<name>A0A844BDI3_9BURK</name>
<protein>
    <recommendedName>
        <fullName evidence="1">DUF8198 domain-containing protein</fullName>
    </recommendedName>
</protein>
<dbReference type="Pfam" id="PF26621">
    <property type="entry name" value="DUF8198"/>
    <property type="match status" value="1"/>
</dbReference>
<accession>A0A844BDI3</accession>
<dbReference type="OrthoDB" id="7957365at2"/>
<dbReference type="NCBIfam" id="NF047641">
    <property type="entry name" value="FFLEE_fam"/>
    <property type="match status" value="1"/>
</dbReference>